<dbReference type="OrthoDB" id="9795306at2"/>
<feature type="domain" description="Activator of Hsp90 ATPase homologue 1/2-like C-terminal" evidence="2">
    <location>
        <begin position="30"/>
        <end position="161"/>
    </location>
</feature>
<dbReference type="SUPFAM" id="SSF55961">
    <property type="entry name" value="Bet v1-like"/>
    <property type="match status" value="1"/>
</dbReference>
<dbReference type="Proteomes" id="UP000271925">
    <property type="component" value="Unassembled WGS sequence"/>
</dbReference>
<dbReference type="Pfam" id="PF08327">
    <property type="entry name" value="AHSA1"/>
    <property type="match status" value="1"/>
</dbReference>
<dbReference type="AlphaFoldDB" id="A0A3P1BDE2"/>
<comment type="caution">
    <text evidence="3">The sequence shown here is derived from an EMBL/GenBank/DDBJ whole genome shotgun (WGS) entry which is preliminary data.</text>
</comment>
<dbReference type="CDD" id="cd07814">
    <property type="entry name" value="SRPBCC_CalC_Aha1-like"/>
    <property type="match status" value="1"/>
</dbReference>
<name>A0A3P1BDE2_9BACT</name>
<evidence type="ECO:0000313" key="4">
    <source>
        <dbReference type="Proteomes" id="UP000271925"/>
    </source>
</evidence>
<sequence length="170" mass="19828">MKTSLLVDFTVDKTTKTVFVTREFAAELPLVWDAFTKQEILDQWWAPKPFTSKTKSMDFKVGGRRFYAMVSPEGQEMWAIHKYTSITPKTNFKYLNAFADKDENPYLPGSDWDFNFSEQNGKTKVSITIYNDSLERMEKMIEMGFKEGFTVTLNELEELLERTKTAPEEQ</sequence>
<accession>A0A3P1BDE2</accession>
<reference evidence="3 4" key="1">
    <citation type="submission" date="2018-11" db="EMBL/GenBank/DDBJ databases">
        <authorList>
            <person name="Zhou Z."/>
            <person name="Wang G."/>
        </authorList>
    </citation>
    <scope>NUCLEOTIDE SEQUENCE [LARGE SCALE GENOMIC DNA]</scope>
    <source>
        <strain evidence="3 4">KCTC52004</strain>
    </source>
</reference>
<dbReference type="RefSeq" id="WP_124878856.1">
    <property type="nucleotide sequence ID" value="NZ_RQJO01000015.1"/>
</dbReference>
<comment type="similarity">
    <text evidence="1">Belongs to the AHA1 family.</text>
</comment>
<dbReference type="InterPro" id="IPR013538">
    <property type="entry name" value="ASHA1/2-like_C"/>
</dbReference>
<evidence type="ECO:0000256" key="1">
    <source>
        <dbReference type="ARBA" id="ARBA00006817"/>
    </source>
</evidence>
<proteinExistence type="inferred from homology"/>
<dbReference type="EMBL" id="RQJO01000015">
    <property type="protein sequence ID" value="RRA98931.1"/>
    <property type="molecule type" value="Genomic_DNA"/>
</dbReference>
<evidence type="ECO:0000259" key="2">
    <source>
        <dbReference type="Pfam" id="PF08327"/>
    </source>
</evidence>
<organism evidence="3 4">
    <name type="scientific">Larkinella rosea</name>
    <dbReference type="NCBI Taxonomy" id="2025312"/>
    <lineage>
        <taxon>Bacteria</taxon>
        <taxon>Pseudomonadati</taxon>
        <taxon>Bacteroidota</taxon>
        <taxon>Cytophagia</taxon>
        <taxon>Cytophagales</taxon>
        <taxon>Spirosomataceae</taxon>
        <taxon>Larkinella</taxon>
    </lineage>
</organism>
<evidence type="ECO:0000313" key="3">
    <source>
        <dbReference type="EMBL" id="RRA98931.1"/>
    </source>
</evidence>
<protein>
    <submittedName>
        <fullName evidence="3">SRPBCC domain-containing protein</fullName>
    </submittedName>
</protein>
<gene>
    <name evidence="3" type="ORF">EHT25_28510</name>
</gene>
<dbReference type="InterPro" id="IPR023393">
    <property type="entry name" value="START-like_dom_sf"/>
</dbReference>
<keyword evidence="4" id="KW-1185">Reference proteome</keyword>
<dbReference type="Gene3D" id="3.30.530.20">
    <property type="match status" value="1"/>
</dbReference>